<dbReference type="Pfam" id="PF00534">
    <property type="entry name" value="Glycos_transf_1"/>
    <property type="match status" value="1"/>
</dbReference>
<dbReference type="AlphaFoldDB" id="A0A0M2H8K8"/>
<proteinExistence type="predicted"/>
<evidence type="ECO:0000259" key="3">
    <source>
        <dbReference type="Pfam" id="PF00534"/>
    </source>
</evidence>
<dbReference type="PATRIC" id="fig|92835.4.peg.1099"/>
<accession>A0A0M2H8K8</accession>
<gene>
    <name evidence="5" type="primary">kanF</name>
    <name evidence="5" type="ORF">RS81_01077</name>
</gene>
<keyword evidence="2 5" id="KW-0808">Transferase</keyword>
<dbReference type="InterPro" id="IPR028098">
    <property type="entry name" value="Glyco_trans_4-like_N"/>
</dbReference>
<evidence type="ECO:0000313" key="6">
    <source>
        <dbReference type="Proteomes" id="UP000033956"/>
    </source>
</evidence>
<comment type="caution">
    <text evidence="5">The sequence shown here is derived from an EMBL/GenBank/DDBJ whole genome shotgun (WGS) entry which is preliminary data.</text>
</comment>
<protein>
    <submittedName>
        <fullName evidence="5">2-deoxystreptamine glucosyltransferase</fullName>
        <ecNumber evidence="5">2.4.1.284</ecNumber>
    </submittedName>
</protein>
<evidence type="ECO:0000256" key="1">
    <source>
        <dbReference type="ARBA" id="ARBA00022676"/>
    </source>
</evidence>
<keyword evidence="1 5" id="KW-0328">Glycosyltransferase</keyword>
<dbReference type="EC" id="2.4.1.284" evidence="5"/>
<dbReference type="InterPro" id="IPR001296">
    <property type="entry name" value="Glyco_trans_1"/>
</dbReference>
<evidence type="ECO:0000256" key="2">
    <source>
        <dbReference type="ARBA" id="ARBA00022679"/>
    </source>
</evidence>
<reference evidence="5 6" key="1">
    <citation type="submission" date="2015-02" db="EMBL/GenBank/DDBJ databases">
        <title>Draft genome sequences of ten Microbacterium spp. with emphasis on heavy metal contaminated environments.</title>
        <authorList>
            <person name="Corretto E."/>
        </authorList>
    </citation>
    <scope>NUCLEOTIDE SEQUENCE [LARGE SCALE GENOMIC DNA]</scope>
    <source>
        <strain evidence="5 6">DSM 12510</strain>
    </source>
</reference>
<organism evidence="5 6">
    <name type="scientific">Microbacterium terrae</name>
    <dbReference type="NCBI Taxonomy" id="69369"/>
    <lineage>
        <taxon>Bacteria</taxon>
        <taxon>Bacillati</taxon>
        <taxon>Actinomycetota</taxon>
        <taxon>Actinomycetes</taxon>
        <taxon>Micrococcales</taxon>
        <taxon>Microbacteriaceae</taxon>
        <taxon>Microbacterium</taxon>
    </lineage>
</organism>
<dbReference type="RefSeq" id="WP_052682454.1">
    <property type="nucleotide sequence ID" value="NZ_BAAAUP010000003.1"/>
</dbReference>
<evidence type="ECO:0000259" key="4">
    <source>
        <dbReference type="Pfam" id="PF13439"/>
    </source>
</evidence>
<name>A0A0M2H8K8_9MICO</name>
<dbReference type="OrthoDB" id="3830319at2"/>
<keyword evidence="6" id="KW-1185">Reference proteome</keyword>
<dbReference type="STRING" id="92835.RS81_01077"/>
<dbReference type="GO" id="GO:0102318">
    <property type="term" value="F:2-deoxystreptamine glucosyltransferase activity"/>
    <property type="evidence" value="ECO:0007669"/>
    <property type="project" value="UniProtKB-EC"/>
</dbReference>
<dbReference type="Proteomes" id="UP000033956">
    <property type="component" value="Unassembled WGS sequence"/>
</dbReference>
<feature type="domain" description="Glycosyltransferase subfamily 4-like N-terminal" evidence="4">
    <location>
        <begin position="14"/>
        <end position="153"/>
    </location>
</feature>
<sequence>MRVVHVVCSTGFAGVERYLVNVASGLARGGDDVIVIGGAADRMPQALAGSGARWLPGDSMRGALASLRSVESPDVVHTHMTQGDLVGWLARRPGRRRALQVSTRHFAGPRGGRPVVRTMLKRLEPALAAQIAISRYVAQYVEAPVDVVYTGVPDAPESTASREPYVFAAQRLESEKCTSDIVEAWAASRGPAAGWTLRIAGDGSERAALEALARERGVAGSVEFLGHRDDIPALLDAAGVVIAPTPREGLGIFVLEAMAHGAPVVASAGGGHLETVGAAAPELLFEPRSPSAAAQVLDRLFADPALRADVGTRLRRLQRDVFTVDRQVAETRAVYERVLEAR</sequence>
<dbReference type="Gene3D" id="3.40.50.2000">
    <property type="entry name" value="Glycogen Phosphorylase B"/>
    <property type="match status" value="2"/>
</dbReference>
<dbReference type="PANTHER" id="PTHR12526">
    <property type="entry name" value="GLYCOSYLTRANSFERASE"/>
    <property type="match status" value="1"/>
</dbReference>
<dbReference type="EMBL" id="JYIZ01000040">
    <property type="protein sequence ID" value="KJL42736.1"/>
    <property type="molecule type" value="Genomic_DNA"/>
</dbReference>
<dbReference type="SUPFAM" id="SSF53756">
    <property type="entry name" value="UDP-Glycosyltransferase/glycogen phosphorylase"/>
    <property type="match status" value="1"/>
</dbReference>
<evidence type="ECO:0000313" key="5">
    <source>
        <dbReference type="EMBL" id="KJL42736.1"/>
    </source>
</evidence>
<dbReference type="Pfam" id="PF13439">
    <property type="entry name" value="Glyco_transf_4"/>
    <property type="match status" value="1"/>
</dbReference>
<dbReference type="CDD" id="cd03801">
    <property type="entry name" value="GT4_PimA-like"/>
    <property type="match status" value="1"/>
</dbReference>
<feature type="domain" description="Glycosyl transferase family 1" evidence="3">
    <location>
        <begin position="160"/>
        <end position="313"/>
    </location>
</feature>